<evidence type="ECO:0000256" key="5">
    <source>
        <dbReference type="ARBA" id="ARBA00023136"/>
    </source>
</evidence>
<dbReference type="KEGG" id="pman:OU5_1712"/>
<dbReference type="Proteomes" id="UP000026913">
    <property type="component" value="Chromosome"/>
</dbReference>
<keyword evidence="5 6" id="KW-0472">Membrane</keyword>
<protein>
    <recommendedName>
        <fullName evidence="9">Polysaccharide biosynthesis protein</fullName>
    </recommendedName>
</protein>
<keyword evidence="3 6" id="KW-0812">Transmembrane</keyword>
<feature type="transmembrane region" description="Helical" evidence="6">
    <location>
        <begin position="271"/>
        <end position="288"/>
    </location>
</feature>
<evidence type="ECO:0000313" key="8">
    <source>
        <dbReference type="Proteomes" id="UP000026913"/>
    </source>
</evidence>
<dbReference type="RefSeq" id="WP_010461674.1">
    <property type="nucleotide sequence ID" value="NZ_CP005960.1"/>
</dbReference>
<dbReference type="Pfam" id="PF13440">
    <property type="entry name" value="Polysacc_synt_3"/>
    <property type="match status" value="1"/>
</dbReference>
<feature type="transmembrane region" description="Helical" evidence="6">
    <location>
        <begin position="398"/>
        <end position="418"/>
    </location>
</feature>
<feature type="transmembrane region" description="Helical" evidence="6">
    <location>
        <begin position="369"/>
        <end position="392"/>
    </location>
</feature>
<dbReference type="PANTHER" id="PTHR30250">
    <property type="entry name" value="PST FAMILY PREDICTED COLANIC ACID TRANSPORTER"/>
    <property type="match status" value="1"/>
</dbReference>
<dbReference type="AlphaFoldDB" id="A0A024E861"/>
<comment type="subcellular location">
    <subcellularLocation>
        <location evidence="1">Cell membrane</location>
        <topology evidence="1">Multi-pass membrane protein</topology>
    </subcellularLocation>
</comment>
<evidence type="ECO:0008006" key="9">
    <source>
        <dbReference type="Google" id="ProtNLM"/>
    </source>
</evidence>
<feature type="transmembrane region" description="Helical" evidence="6">
    <location>
        <begin position="341"/>
        <end position="362"/>
    </location>
</feature>
<reference evidence="7 8" key="1">
    <citation type="journal article" date="2012" name="J. Bacteriol.">
        <title>Genome sequence of cold-adapted Pseudomonas mandelii strain JR-1.</title>
        <authorList>
            <person name="Jang S.H."/>
            <person name="Kim J."/>
            <person name="Kim J."/>
            <person name="Hong S."/>
            <person name="Lee C."/>
        </authorList>
    </citation>
    <scope>NUCLEOTIDE SEQUENCE [LARGE SCALE GENOMIC DNA]</scope>
    <source>
        <strain evidence="7 8">JR-1</strain>
    </source>
</reference>
<keyword evidence="4 6" id="KW-1133">Transmembrane helix</keyword>
<feature type="transmembrane region" description="Helical" evidence="6">
    <location>
        <begin position="59"/>
        <end position="81"/>
    </location>
</feature>
<organism evidence="7 8">
    <name type="scientific">Pseudomonas mandelii JR-1</name>
    <dbReference type="NCBI Taxonomy" id="1147786"/>
    <lineage>
        <taxon>Bacteria</taxon>
        <taxon>Pseudomonadati</taxon>
        <taxon>Pseudomonadota</taxon>
        <taxon>Gammaproteobacteria</taxon>
        <taxon>Pseudomonadales</taxon>
        <taxon>Pseudomonadaceae</taxon>
        <taxon>Pseudomonas</taxon>
    </lineage>
</organism>
<evidence type="ECO:0000256" key="6">
    <source>
        <dbReference type="SAM" id="Phobius"/>
    </source>
</evidence>
<evidence type="ECO:0000256" key="4">
    <source>
        <dbReference type="ARBA" id="ARBA00022989"/>
    </source>
</evidence>
<feature type="transmembrane region" description="Helical" evidence="6">
    <location>
        <begin position="124"/>
        <end position="146"/>
    </location>
</feature>
<dbReference type="PANTHER" id="PTHR30250:SF30">
    <property type="entry name" value="LIPID III FLIPPASE"/>
    <property type="match status" value="1"/>
</dbReference>
<dbReference type="HOGENOM" id="CLU_042154_0_0_6"/>
<dbReference type="InterPro" id="IPR050833">
    <property type="entry name" value="Poly_Biosynth_Transport"/>
</dbReference>
<accession>A0A024E861</accession>
<keyword evidence="2" id="KW-1003">Cell membrane</keyword>
<evidence type="ECO:0000256" key="1">
    <source>
        <dbReference type="ARBA" id="ARBA00004651"/>
    </source>
</evidence>
<dbReference type="GO" id="GO:0005886">
    <property type="term" value="C:plasma membrane"/>
    <property type="evidence" value="ECO:0007669"/>
    <property type="project" value="UniProtKB-SubCell"/>
</dbReference>
<feature type="transmembrane region" description="Helical" evidence="6">
    <location>
        <begin position="185"/>
        <end position="203"/>
    </location>
</feature>
<evidence type="ECO:0000313" key="7">
    <source>
        <dbReference type="EMBL" id="AHZ68791.1"/>
    </source>
</evidence>
<gene>
    <name evidence="7" type="ORF">OU5_1712</name>
</gene>
<proteinExistence type="predicted"/>
<feature type="transmembrane region" description="Helical" evidence="6">
    <location>
        <begin position="300"/>
        <end position="321"/>
    </location>
</feature>
<feature type="transmembrane region" description="Helical" evidence="6">
    <location>
        <begin position="224"/>
        <end position="246"/>
    </location>
</feature>
<dbReference type="EMBL" id="CP005960">
    <property type="protein sequence ID" value="AHZ68791.1"/>
    <property type="molecule type" value="Genomic_DNA"/>
</dbReference>
<evidence type="ECO:0000256" key="2">
    <source>
        <dbReference type="ARBA" id="ARBA00022475"/>
    </source>
</evidence>
<feature type="transmembrane region" description="Helical" evidence="6">
    <location>
        <begin position="158"/>
        <end position="179"/>
    </location>
</feature>
<evidence type="ECO:0000256" key="3">
    <source>
        <dbReference type="ARBA" id="ARBA00022692"/>
    </source>
</evidence>
<feature type="transmembrane region" description="Helical" evidence="6">
    <location>
        <begin position="21"/>
        <end position="47"/>
    </location>
</feature>
<name>A0A024E861_9PSED</name>
<sequence>MVGDKVMVGQTRMQSGMIRPIINIGCQAVFKLVFAIASLKVVAFYVGPSGMAVVGQIQAFLQILSAGASSVTTSGVVKLIAEEKYPKERVLQSSLVLLSAFCLFFVVMLLFTSNLISDFFLQGGWAGVLLLLPLGAFFIGLNNLFVSYFNGGQKYSEYFWYSVITAFFTAFMTCAMSFLFGKEGAVYSIVLAPAIAGLCILLLPARFRLPKLDLTCLNLKIIKILLSYSLMALGSVVIVYGVQIVLRDYITTTGSMAESGMWYAATRLSDIYMGICSVLFSTLLLPKYSSNEGKALTGVVSRIALMTLGFVLLMILSVSLLADFAVRLIYGEAFSAAAEIIKIYVLGDALKCLSWVFLYVMIAKQHVRFYLGYEVVSALLYLFLCIVCYQFAGFDNMAYGYPLQGAVSLLMVLIWFLVSPYKLTSEQNNKHDVL</sequence>
<feature type="transmembrane region" description="Helical" evidence="6">
    <location>
        <begin position="93"/>
        <end position="112"/>
    </location>
</feature>